<feature type="region of interest" description="Disordered" evidence="1">
    <location>
        <begin position="55"/>
        <end position="155"/>
    </location>
</feature>
<feature type="compositionally biased region" description="Basic residues" evidence="1">
    <location>
        <begin position="77"/>
        <end position="93"/>
    </location>
</feature>
<dbReference type="EMBL" id="KQ416628">
    <property type="protein sequence ID" value="KOF96108.1"/>
    <property type="molecule type" value="Genomic_DNA"/>
</dbReference>
<organism evidence="2">
    <name type="scientific">Octopus bimaculoides</name>
    <name type="common">California two-spotted octopus</name>
    <dbReference type="NCBI Taxonomy" id="37653"/>
    <lineage>
        <taxon>Eukaryota</taxon>
        <taxon>Metazoa</taxon>
        <taxon>Spiralia</taxon>
        <taxon>Lophotrochozoa</taxon>
        <taxon>Mollusca</taxon>
        <taxon>Cephalopoda</taxon>
        <taxon>Coleoidea</taxon>
        <taxon>Octopodiformes</taxon>
        <taxon>Octopoda</taxon>
        <taxon>Incirrata</taxon>
        <taxon>Octopodidae</taxon>
        <taxon>Octopus</taxon>
    </lineage>
</organism>
<dbReference type="AlphaFoldDB" id="A0A0L8I3L0"/>
<evidence type="ECO:0000256" key="1">
    <source>
        <dbReference type="SAM" id="MobiDB-lite"/>
    </source>
</evidence>
<proteinExistence type="predicted"/>
<dbReference type="OrthoDB" id="6352295at2759"/>
<dbReference type="OMA" id="HRSNGGR"/>
<evidence type="ECO:0000313" key="2">
    <source>
        <dbReference type="EMBL" id="KOF96108.1"/>
    </source>
</evidence>
<feature type="compositionally biased region" description="Polar residues" evidence="1">
    <location>
        <begin position="119"/>
        <end position="130"/>
    </location>
</feature>
<feature type="compositionally biased region" description="Basic residues" evidence="1">
    <location>
        <begin position="131"/>
        <end position="155"/>
    </location>
</feature>
<reference evidence="2" key="1">
    <citation type="submission" date="2015-07" db="EMBL/GenBank/DDBJ databases">
        <title>MeaNS - Measles Nucleotide Surveillance Program.</title>
        <authorList>
            <person name="Tran T."/>
            <person name="Druce J."/>
        </authorList>
    </citation>
    <scope>NUCLEOTIDE SEQUENCE</scope>
    <source>
        <strain evidence="2">UCB-OBI-ISO-001</strain>
        <tissue evidence="2">Gonad</tissue>
    </source>
</reference>
<dbReference type="InterPro" id="IPR038948">
    <property type="entry name" value="POLR1D-like"/>
</dbReference>
<dbReference type="PANTHER" id="PTHR34769:SF1">
    <property type="entry name" value="RNA POLYMERASE I AND III SUBUNIT D"/>
    <property type="match status" value="1"/>
</dbReference>
<gene>
    <name evidence="2" type="ORF">OCBIM_22036262mg</name>
</gene>
<dbReference type="KEGG" id="obi:106884296"/>
<dbReference type="PANTHER" id="PTHR34769">
    <property type="entry name" value="RCG42593, ISOFORM CRA_A"/>
    <property type="match status" value="1"/>
</dbReference>
<protein>
    <submittedName>
        <fullName evidence="2">Uncharacterized protein</fullName>
    </submittedName>
</protein>
<feature type="compositionally biased region" description="Basic and acidic residues" evidence="1">
    <location>
        <begin position="99"/>
        <end position="110"/>
    </location>
</feature>
<sequence length="155" mass="17612">MAKDDLDALAVAELLQEAKRGSERAKEMGAIGWRKCPIPQANKVFLNNTLLGIVSDSKRRQRQREAIIKSNILPNSRNHHTSNSSHHRSRHRSPTSSSRKSEHLPRDSKKSPSSSPESNARNGSVDTSQSQRKRYSSHKSKHEVKHKKQKLHKKK</sequence>
<dbReference type="STRING" id="37653.A0A0L8I3L0"/>
<name>A0A0L8I3L0_OCTBM</name>
<accession>A0A0L8I3L0</accession>